<evidence type="ECO:0000313" key="1">
    <source>
        <dbReference type="EMBL" id="MBM7838352.1"/>
    </source>
</evidence>
<name>A0ABS2SS60_9BACI</name>
<reference evidence="1" key="1">
    <citation type="submission" date="2021-01" db="EMBL/GenBank/DDBJ databases">
        <title>Genomic Encyclopedia of Type Strains, Phase IV (KMG-IV): sequencing the most valuable type-strain genomes for metagenomic binning, comparative biology and taxonomic classification.</title>
        <authorList>
            <person name="Goeker M."/>
        </authorList>
    </citation>
    <scope>NUCLEOTIDE SEQUENCE</scope>
    <source>
        <strain evidence="1">DSM 21943</strain>
    </source>
</reference>
<dbReference type="EMBL" id="JAFBCV010000004">
    <property type="protein sequence ID" value="MBM7838352.1"/>
    <property type="molecule type" value="Genomic_DNA"/>
</dbReference>
<evidence type="ECO:0000313" key="2">
    <source>
        <dbReference type="Proteomes" id="UP001179280"/>
    </source>
</evidence>
<sequence length="47" mass="5625">MRNKKWKKKYKEPHVWHEQFTWRGDPVALEALEHIKGIGYGTRGGFN</sequence>
<keyword evidence="2" id="KW-1185">Reference proteome</keyword>
<comment type="caution">
    <text evidence="1">The sequence shown here is derived from an EMBL/GenBank/DDBJ whole genome shotgun (WGS) entry which is preliminary data.</text>
</comment>
<accession>A0ABS2SS60</accession>
<proteinExistence type="predicted"/>
<dbReference type="Proteomes" id="UP001179280">
    <property type="component" value="Unassembled WGS sequence"/>
</dbReference>
<gene>
    <name evidence="1" type="ORF">JOC54_001608</name>
</gene>
<organism evidence="1 2">
    <name type="scientific">Shouchella xiaoxiensis</name>
    <dbReference type="NCBI Taxonomy" id="766895"/>
    <lineage>
        <taxon>Bacteria</taxon>
        <taxon>Bacillati</taxon>
        <taxon>Bacillota</taxon>
        <taxon>Bacilli</taxon>
        <taxon>Bacillales</taxon>
        <taxon>Bacillaceae</taxon>
        <taxon>Shouchella</taxon>
    </lineage>
</organism>
<protein>
    <submittedName>
        <fullName evidence="1">Uncharacterized protein</fullName>
    </submittedName>
</protein>
<dbReference type="RefSeq" id="WP_204465528.1">
    <property type="nucleotide sequence ID" value="NZ_JAFBCV010000004.1"/>
</dbReference>